<dbReference type="OrthoDB" id="3791649at2759"/>
<reference evidence="2" key="1">
    <citation type="journal article" date="2020" name="Stud. Mycol.">
        <title>101 Dothideomycetes genomes: a test case for predicting lifestyles and emergence of pathogens.</title>
        <authorList>
            <person name="Haridas S."/>
            <person name="Albert R."/>
            <person name="Binder M."/>
            <person name="Bloem J."/>
            <person name="Labutti K."/>
            <person name="Salamov A."/>
            <person name="Andreopoulos B."/>
            <person name="Baker S."/>
            <person name="Barry K."/>
            <person name="Bills G."/>
            <person name="Bluhm B."/>
            <person name="Cannon C."/>
            <person name="Castanera R."/>
            <person name="Culley D."/>
            <person name="Daum C."/>
            <person name="Ezra D."/>
            <person name="Gonzalez J."/>
            <person name="Henrissat B."/>
            <person name="Kuo A."/>
            <person name="Liang C."/>
            <person name="Lipzen A."/>
            <person name="Lutzoni F."/>
            <person name="Magnuson J."/>
            <person name="Mondo S."/>
            <person name="Nolan M."/>
            <person name="Ohm R."/>
            <person name="Pangilinan J."/>
            <person name="Park H.-J."/>
            <person name="Ramirez L."/>
            <person name="Alfaro M."/>
            <person name="Sun H."/>
            <person name="Tritt A."/>
            <person name="Yoshinaga Y."/>
            <person name="Zwiers L.-H."/>
            <person name="Turgeon B."/>
            <person name="Goodwin S."/>
            <person name="Spatafora J."/>
            <person name="Crous P."/>
            <person name="Grigoriev I."/>
        </authorList>
    </citation>
    <scope>NUCLEOTIDE SEQUENCE</scope>
    <source>
        <strain evidence="2">CBS 207.26</strain>
    </source>
</reference>
<name>A0A6A6E1B7_9PEZI</name>
<evidence type="ECO:0000313" key="3">
    <source>
        <dbReference type="Proteomes" id="UP000800200"/>
    </source>
</evidence>
<organism evidence="2 3">
    <name type="scientific">Zopfia rhizophila CBS 207.26</name>
    <dbReference type="NCBI Taxonomy" id="1314779"/>
    <lineage>
        <taxon>Eukaryota</taxon>
        <taxon>Fungi</taxon>
        <taxon>Dikarya</taxon>
        <taxon>Ascomycota</taxon>
        <taxon>Pezizomycotina</taxon>
        <taxon>Dothideomycetes</taxon>
        <taxon>Dothideomycetes incertae sedis</taxon>
        <taxon>Zopfiaceae</taxon>
        <taxon>Zopfia</taxon>
    </lineage>
</organism>
<evidence type="ECO:0000313" key="2">
    <source>
        <dbReference type="EMBL" id="KAF2183696.1"/>
    </source>
</evidence>
<feature type="compositionally biased region" description="Polar residues" evidence="1">
    <location>
        <begin position="11"/>
        <end position="26"/>
    </location>
</feature>
<dbReference type="EMBL" id="ML994641">
    <property type="protein sequence ID" value="KAF2183696.1"/>
    <property type="molecule type" value="Genomic_DNA"/>
</dbReference>
<proteinExistence type="predicted"/>
<protein>
    <submittedName>
        <fullName evidence="2">Uncharacterized protein</fullName>
    </submittedName>
</protein>
<accession>A0A6A6E1B7</accession>
<sequence>MGRSAGVAMPKTSQKGRPSMNTAQSPNPHPKPGKRKAAGDDPDPEYPARKKQRKNNSKLSTVPSSPTKSNTNTPFVFPQPLAKESDDQNSPCPIDWALPTLSKITPNQRLAYELRKTWTKNKVSFADIQKFWCRHSGSKKTISLEGVRKGFWRANEIVYHGIGIRYELPPKERQTMVKAEQEKTGASRFWAASYDELEPCQGRPIEHVAMRICGQDGYTVRNYTGRTAERFKRFPFLYSKWEWKRVKAVYLKMARSTLPRSRKVPLPYPVYYHYDQADDQGRYPSHPAYNIEPGEG</sequence>
<evidence type="ECO:0000256" key="1">
    <source>
        <dbReference type="SAM" id="MobiDB-lite"/>
    </source>
</evidence>
<keyword evidence="3" id="KW-1185">Reference proteome</keyword>
<gene>
    <name evidence="2" type="ORF">K469DRAFT_689830</name>
</gene>
<feature type="region of interest" description="Disordered" evidence="1">
    <location>
        <begin position="1"/>
        <end position="93"/>
    </location>
</feature>
<dbReference type="AlphaFoldDB" id="A0A6A6E1B7"/>
<dbReference type="Proteomes" id="UP000800200">
    <property type="component" value="Unassembled WGS sequence"/>
</dbReference>
<feature type="compositionally biased region" description="Polar residues" evidence="1">
    <location>
        <begin position="57"/>
        <end position="74"/>
    </location>
</feature>